<protein>
    <submittedName>
        <fullName evidence="1">Uncharacterized protein</fullName>
    </submittedName>
</protein>
<dbReference type="SUPFAM" id="SSF53850">
    <property type="entry name" value="Periplasmic binding protein-like II"/>
    <property type="match status" value="1"/>
</dbReference>
<dbReference type="InterPro" id="IPR036388">
    <property type="entry name" value="WH-like_DNA-bd_sf"/>
</dbReference>
<dbReference type="PANTHER" id="PTHR30024">
    <property type="entry name" value="ALIPHATIC SULFONATES-BINDING PROTEIN-RELATED"/>
    <property type="match status" value="1"/>
</dbReference>
<dbReference type="InterPro" id="IPR036390">
    <property type="entry name" value="WH_DNA-bd_sf"/>
</dbReference>
<feature type="non-terminal residue" evidence="1">
    <location>
        <position position="329"/>
    </location>
</feature>
<dbReference type="PANTHER" id="PTHR30024:SF42">
    <property type="entry name" value="ALIPHATIC SULFONATES-BINDING PROTEIN-RELATED"/>
    <property type="match status" value="1"/>
</dbReference>
<dbReference type="Pfam" id="PF13379">
    <property type="entry name" value="NMT1_2"/>
    <property type="match status" value="1"/>
</dbReference>
<dbReference type="PIRSF" id="PIRSF012876">
    <property type="entry name" value="Txn_rg_UCP012876"/>
    <property type="match status" value="1"/>
</dbReference>
<gene>
    <name evidence="1" type="ORF">AKJ50_00760</name>
</gene>
<comment type="caution">
    <text evidence="1">The sequence shown here is derived from an EMBL/GenBank/DDBJ whole genome shotgun (WGS) entry which is preliminary data.</text>
</comment>
<reference evidence="1 2" key="1">
    <citation type="journal article" date="2016" name="Sci. Rep.">
        <title>Metabolic traits of an uncultured archaeal lineage -MSBL1- from brine pools of the Red Sea.</title>
        <authorList>
            <person name="Mwirichia R."/>
            <person name="Alam I."/>
            <person name="Rashid M."/>
            <person name="Vinu M."/>
            <person name="Ba-Alawi W."/>
            <person name="Anthony Kamau A."/>
            <person name="Kamanda Ngugi D."/>
            <person name="Goker M."/>
            <person name="Klenk H.P."/>
            <person name="Bajic V."/>
            <person name="Stingl U."/>
        </authorList>
    </citation>
    <scope>NUCLEOTIDE SEQUENCE [LARGE SCALE GENOMIC DNA]</scope>
    <source>
        <strain evidence="1">SCGC-AAA382A13</strain>
    </source>
</reference>
<evidence type="ECO:0000313" key="1">
    <source>
        <dbReference type="EMBL" id="KXB05501.1"/>
    </source>
</evidence>
<dbReference type="SUPFAM" id="SSF46785">
    <property type="entry name" value="Winged helix' DNA-binding domain"/>
    <property type="match status" value="1"/>
</dbReference>
<dbReference type="Gene3D" id="3.40.190.10">
    <property type="entry name" value="Periplasmic binding protein-like II"/>
    <property type="match status" value="1"/>
</dbReference>
<evidence type="ECO:0000313" key="2">
    <source>
        <dbReference type="Proteomes" id="UP000070311"/>
    </source>
</evidence>
<dbReference type="EMBL" id="LHYD01000009">
    <property type="protein sequence ID" value="KXB05501.1"/>
    <property type="molecule type" value="Genomic_DNA"/>
</dbReference>
<dbReference type="Proteomes" id="UP000070311">
    <property type="component" value="Unassembled WGS sequence"/>
</dbReference>
<organism evidence="1 2">
    <name type="scientific">candidate division MSBL1 archaeon SCGC-AAA382A13</name>
    <dbReference type="NCBI Taxonomy" id="1698279"/>
    <lineage>
        <taxon>Archaea</taxon>
        <taxon>Methanobacteriati</taxon>
        <taxon>Methanobacteriota</taxon>
        <taxon>candidate division MSBL1</taxon>
    </lineage>
</organism>
<proteinExistence type="predicted"/>
<accession>A0A133VGC6</accession>
<sequence length="329" mass="38205">MKEKILKLLKRKGEDGILQSNITNELNLSKSTVSTSLSQLEKENKIYREKVAGKSKRVWLLDRVPHSLDNLIRIGIIRAAEYPHVVLAAKQMNEKSQVRVFDDAREATRALDKGQIDIAFTPLRTQIYHSLVNQKFKIYAGCARKGCGIIARSVPSENTAYASSSLSTMEMNLKRFLEERELNPYRMNITYFKTPGEIFRSYLRGEVEAVSIWEPYLSLLRAQTENPLVFPPTRPLRTSPCCTLGVNNRFIEKNEVLFKKFLEEYIDASEKFKKRKFLEKGADMLAERTNLDKNLLLASFENYEFTYRLREEKILNYVENFDLKIDHKT</sequence>
<dbReference type="Pfam" id="PF13412">
    <property type="entry name" value="HTH_24"/>
    <property type="match status" value="1"/>
</dbReference>
<dbReference type="InterPro" id="IPR014466">
    <property type="entry name" value="Txn_rg_UCP012876"/>
</dbReference>
<dbReference type="Gene3D" id="1.10.10.10">
    <property type="entry name" value="Winged helix-like DNA-binding domain superfamily/Winged helix DNA-binding domain"/>
    <property type="match status" value="1"/>
</dbReference>
<keyword evidence="2" id="KW-1185">Reference proteome</keyword>
<dbReference type="AlphaFoldDB" id="A0A133VGC6"/>
<name>A0A133VGC6_9EURY</name>